<dbReference type="Gene3D" id="1.25.40.10">
    <property type="entry name" value="Tetratricopeptide repeat domain"/>
    <property type="match status" value="4"/>
</dbReference>
<dbReference type="KEGG" id="suam:BOO69_01845"/>
<dbReference type="PANTHER" id="PTHR45641">
    <property type="entry name" value="TETRATRICOPEPTIDE REPEAT PROTEIN (AFU_ORTHOLOGUE AFUA_6G03870)"/>
    <property type="match status" value="1"/>
</dbReference>
<dbReference type="EMBL" id="CP018076">
    <property type="protein sequence ID" value="APE42294.1"/>
    <property type="molecule type" value="Genomic_DNA"/>
</dbReference>
<feature type="transmembrane region" description="Helical" evidence="3">
    <location>
        <begin position="201"/>
        <end position="221"/>
    </location>
</feature>
<dbReference type="InterPro" id="IPR011990">
    <property type="entry name" value="TPR-like_helical_dom_sf"/>
</dbReference>
<dbReference type="OrthoDB" id="8256315at2"/>
<keyword evidence="3" id="KW-1133">Transmembrane helix</keyword>
<dbReference type="SUPFAM" id="SSF48452">
    <property type="entry name" value="TPR-like"/>
    <property type="match status" value="3"/>
</dbReference>
<keyword evidence="3" id="KW-0812">Transmembrane</keyword>
<protein>
    <recommendedName>
        <fullName evidence="6">TIR domain-containing protein</fullName>
    </recommendedName>
</protein>
<dbReference type="RefSeq" id="WP_071969786.1">
    <property type="nucleotide sequence ID" value="NZ_CP018076.1"/>
</dbReference>
<keyword evidence="5" id="KW-1185">Reference proteome</keyword>
<evidence type="ECO:0008006" key="6">
    <source>
        <dbReference type="Google" id="ProtNLM"/>
    </source>
</evidence>
<dbReference type="Proteomes" id="UP000181897">
    <property type="component" value="Chromosome"/>
</dbReference>
<dbReference type="SMART" id="SM00028">
    <property type="entry name" value="TPR"/>
    <property type="match status" value="6"/>
</dbReference>
<proteinExistence type="predicted"/>
<sequence length="829" mass="89536">MADRIRIFIAHSPEDRHGTDRLRGWLATAAEMDVTGETSDAGPDGDADRLIHACDTVVVAMTPRSTMSDHCARDLALAATLNKRIVTVMLEHHGGRLPGPIATAVPIPATPHHDPEQARTALLAAIRADQGWVTTHRALATRAEDWEKASLARASLLRGRALREAETWLADQPDRAPPPTALHRRFILASREAAGRRQRRITGALIAALVFATGLAATAWIRGTTANQSGDAAIASLASAQEDAARLLSRLTDEMAASPTAVSVPSLMQVRDLSARLNASLPTDRAARTEAALLDNRIGAAILGAGDPLTARRVLDDARSELEILLSETPDHLGRQHALATTLRHLGDAATARGSAQEAQTHYEAALNLFQAIEETDPALTRHGTDTAETFDRLGQVALDKGDWETAQDRFASARALRAALLQRAPDDPANRNALAGSLRRLALVARARGDGDGARTLLTDALAHHEKVLAQVPDDSTFQQDAARVLGDLADLAALQGDGAEARRYLDRQLSLLREMTASDPAKLDWQAALADTLGEIARLEQAEGDYSGAQASLNGAREVAQRLALIDPSNVRARYTLARSDMRMADLAQLTENPDAAETHLQSAADRLETLAKEQPEASAYATDLGTVFARLGALLQQRDDAETAAGYFAQALDWRRKAAELQPNDPGVQRAVTLGLMDSAALLEARRDYDAALEGYREMFDHARALVDRFPQEPPLADDLRVAGDLFAKQAAIVSFGDVIFGRLDKAEELTRAALAAAPDNHRVAAHLAYALMFGGQDAEAREIFLAHRESEIDGEPWETVVRQDFETFRKVGLDHPLMADVETAF</sequence>
<dbReference type="InterPro" id="IPR019734">
    <property type="entry name" value="TPR_rpt"/>
</dbReference>
<evidence type="ECO:0000313" key="4">
    <source>
        <dbReference type="EMBL" id="APE42294.1"/>
    </source>
</evidence>
<dbReference type="PANTHER" id="PTHR45641:SF19">
    <property type="entry name" value="NEPHROCYSTIN-3"/>
    <property type="match status" value="1"/>
</dbReference>
<evidence type="ECO:0000313" key="5">
    <source>
        <dbReference type="Proteomes" id="UP000181897"/>
    </source>
</evidence>
<dbReference type="AlphaFoldDB" id="A0A1J0WDQ3"/>
<accession>A0A1J0WDQ3</accession>
<reference evidence="4 5" key="1">
    <citation type="submission" date="2016-11" db="EMBL/GenBank/DDBJ databases">
        <title>Complete genome sequence of Sulfitobacter sp. AM1-D1, a toxic bacteria associated with marine dinoflagellate Alexandrium minutum in East China Sea.</title>
        <authorList>
            <person name="Yang Q."/>
            <person name="Zhang X."/>
            <person name="Tian X."/>
        </authorList>
    </citation>
    <scope>NUCLEOTIDE SEQUENCE [LARGE SCALE GENOMIC DNA]</scope>
    <source>
        <strain evidence="4 5">AM1-D1</strain>
    </source>
</reference>
<evidence type="ECO:0000256" key="3">
    <source>
        <dbReference type="SAM" id="Phobius"/>
    </source>
</evidence>
<keyword evidence="2" id="KW-0802">TPR repeat</keyword>
<evidence type="ECO:0000256" key="1">
    <source>
        <dbReference type="ARBA" id="ARBA00022737"/>
    </source>
</evidence>
<dbReference type="Pfam" id="PF14559">
    <property type="entry name" value="TPR_19"/>
    <property type="match status" value="1"/>
</dbReference>
<keyword evidence="3" id="KW-0472">Membrane</keyword>
<organism evidence="4 5">
    <name type="scientific">Sulfitobacter alexandrii</name>
    <dbReference type="NCBI Taxonomy" id="1917485"/>
    <lineage>
        <taxon>Bacteria</taxon>
        <taxon>Pseudomonadati</taxon>
        <taxon>Pseudomonadota</taxon>
        <taxon>Alphaproteobacteria</taxon>
        <taxon>Rhodobacterales</taxon>
        <taxon>Roseobacteraceae</taxon>
        <taxon>Sulfitobacter</taxon>
    </lineage>
</organism>
<keyword evidence="1" id="KW-0677">Repeat</keyword>
<gene>
    <name evidence="4" type="ORF">BOO69_01845</name>
</gene>
<name>A0A1J0WDQ3_9RHOB</name>
<evidence type="ECO:0000256" key="2">
    <source>
        <dbReference type="ARBA" id="ARBA00022803"/>
    </source>
</evidence>